<sequence>SRVSPRVFDRHTQTNHQQVPVSKPSSTLSDLPIDTDGKRRRLIRESVSISPLFITLFCAEWRPVSASINNTARVGNPNNGPNHNSNPNQGPNYGPNPNHGPNHNPNPNHGPNYGPNHNPKPNLRPNPNPDPKMMFRN</sequence>
<protein>
    <submittedName>
        <fullName evidence="1">Uncharacterized protein</fullName>
    </submittedName>
</protein>
<dbReference type="EMBL" id="CM024810">
    <property type="protein sequence ID" value="KAG8005504.1"/>
    <property type="molecule type" value="Genomic_DNA"/>
</dbReference>
<name>A0ACB7ETD8_NIBAL</name>
<gene>
    <name evidence="1" type="ORF">GBF38_001349</name>
</gene>
<accession>A0ACB7ETD8</accession>
<dbReference type="Proteomes" id="UP000805704">
    <property type="component" value="Chromosome 22"/>
</dbReference>
<keyword evidence="2" id="KW-1185">Reference proteome</keyword>
<proteinExistence type="predicted"/>
<reference evidence="1" key="1">
    <citation type="submission" date="2020-04" db="EMBL/GenBank/DDBJ databases">
        <title>A chromosome-scale assembly and high-density genetic map of the yellow drum (Nibea albiflora) genome.</title>
        <authorList>
            <person name="Xu D."/>
            <person name="Zhang W."/>
            <person name="Chen R."/>
            <person name="Tan P."/>
            <person name="Wang L."/>
            <person name="Song H."/>
            <person name="Tian L."/>
            <person name="Zhu Q."/>
            <person name="Wang B."/>
        </authorList>
    </citation>
    <scope>NUCLEOTIDE SEQUENCE</scope>
    <source>
        <strain evidence="1">ZJHYS-2018</strain>
    </source>
</reference>
<organism evidence="1 2">
    <name type="scientific">Nibea albiflora</name>
    <name type="common">Yellow drum</name>
    <name type="synonym">Corvina albiflora</name>
    <dbReference type="NCBI Taxonomy" id="240163"/>
    <lineage>
        <taxon>Eukaryota</taxon>
        <taxon>Metazoa</taxon>
        <taxon>Chordata</taxon>
        <taxon>Craniata</taxon>
        <taxon>Vertebrata</taxon>
        <taxon>Euteleostomi</taxon>
        <taxon>Actinopterygii</taxon>
        <taxon>Neopterygii</taxon>
        <taxon>Teleostei</taxon>
        <taxon>Neoteleostei</taxon>
        <taxon>Acanthomorphata</taxon>
        <taxon>Eupercaria</taxon>
        <taxon>Sciaenidae</taxon>
        <taxon>Nibea</taxon>
    </lineage>
</organism>
<comment type="caution">
    <text evidence="1">The sequence shown here is derived from an EMBL/GenBank/DDBJ whole genome shotgun (WGS) entry which is preliminary data.</text>
</comment>
<evidence type="ECO:0000313" key="1">
    <source>
        <dbReference type="EMBL" id="KAG8005504.1"/>
    </source>
</evidence>
<evidence type="ECO:0000313" key="2">
    <source>
        <dbReference type="Proteomes" id="UP000805704"/>
    </source>
</evidence>
<feature type="non-terminal residue" evidence="1">
    <location>
        <position position="1"/>
    </location>
</feature>